<proteinExistence type="inferred from homology"/>
<keyword evidence="6 8" id="KW-0560">Oxidoreductase</keyword>
<evidence type="ECO:0000259" key="10">
    <source>
        <dbReference type="PROSITE" id="PS51330"/>
    </source>
</evidence>
<dbReference type="GO" id="GO:0070401">
    <property type="term" value="F:NADP+ binding"/>
    <property type="evidence" value="ECO:0007669"/>
    <property type="project" value="UniProtKB-ARBA"/>
</dbReference>
<dbReference type="InterPro" id="IPR024072">
    <property type="entry name" value="DHFR-like_dom_sf"/>
</dbReference>
<evidence type="ECO:0000256" key="6">
    <source>
        <dbReference type="ARBA" id="ARBA00023002"/>
    </source>
</evidence>
<dbReference type="PRINTS" id="PR00070">
    <property type="entry name" value="DHFR"/>
</dbReference>
<dbReference type="FunFam" id="3.40.430.10:FF:000001">
    <property type="entry name" value="Dihydrofolate reductase"/>
    <property type="match status" value="1"/>
</dbReference>
<dbReference type="PROSITE" id="PS00075">
    <property type="entry name" value="DHFR_1"/>
    <property type="match status" value="1"/>
</dbReference>
<evidence type="ECO:0000256" key="4">
    <source>
        <dbReference type="ARBA" id="ARBA00022563"/>
    </source>
</evidence>
<evidence type="ECO:0000256" key="2">
    <source>
        <dbReference type="ARBA" id="ARBA00009539"/>
    </source>
</evidence>
<dbReference type="GO" id="GO:0005829">
    <property type="term" value="C:cytosol"/>
    <property type="evidence" value="ECO:0007669"/>
    <property type="project" value="TreeGrafter"/>
</dbReference>
<comment type="similarity">
    <text evidence="2 8 9">Belongs to the dihydrofolate reductase family.</text>
</comment>
<keyword evidence="4 8" id="KW-0554">One-carbon metabolism</keyword>
<dbReference type="GO" id="GO:0004146">
    <property type="term" value="F:dihydrofolate reductase activity"/>
    <property type="evidence" value="ECO:0007669"/>
    <property type="project" value="UniProtKB-EC"/>
</dbReference>
<name>A0A371BBV5_9BRAD</name>
<dbReference type="GO" id="GO:0046452">
    <property type="term" value="P:dihydrofolate metabolic process"/>
    <property type="evidence" value="ECO:0007669"/>
    <property type="project" value="TreeGrafter"/>
</dbReference>
<dbReference type="PANTHER" id="PTHR48069">
    <property type="entry name" value="DIHYDROFOLATE REDUCTASE"/>
    <property type="match status" value="1"/>
</dbReference>
<dbReference type="PROSITE" id="PS51330">
    <property type="entry name" value="DHFR_2"/>
    <property type="match status" value="1"/>
</dbReference>
<keyword evidence="12" id="KW-1185">Reference proteome</keyword>
<dbReference type="PANTHER" id="PTHR48069:SF3">
    <property type="entry name" value="DIHYDROFOLATE REDUCTASE"/>
    <property type="match status" value="1"/>
</dbReference>
<dbReference type="AlphaFoldDB" id="A0A371BBV5"/>
<dbReference type="GO" id="GO:0006730">
    <property type="term" value="P:one-carbon metabolic process"/>
    <property type="evidence" value="ECO:0007669"/>
    <property type="project" value="UniProtKB-KW"/>
</dbReference>
<organism evidence="11 12">
    <name type="scientific">Undibacter mobilis</name>
    <dbReference type="NCBI Taxonomy" id="2292256"/>
    <lineage>
        <taxon>Bacteria</taxon>
        <taxon>Pseudomonadati</taxon>
        <taxon>Pseudomonadota</taxon>
        <taxon>Alphaproteobacteria</taxon>
        <taxon>Hyphomicrobiales</taxon>
        <taxon>Nitrobacteraceae</taxon>
        <taxon>Undibacter</taxon>
    </lineage>
</organism>
<feature type="domain" description="DHFR" evidence="10">
    <location>
        <begin position="12"/>
        <end position="176"/>
    </location>
</feature>
<dbReference type="Proteomes" id="UP000263993">
    <property type="component" value="Unassembled WGS sequence"/>
</dbReference>
<comment type="catalytic activity">
    <reaction evidence="8">
        <text>(6S)-5,6,7,8-tetrahydrofolate + NADP(+) = 7,8-dihydrofolate + NADPH + H(+)</text>
        <dbReference type="Rhea" id="RHEA:15009"/>
        <dbReference type="ChEBI" id="CHEBI:15378"/>
        <dbReference type="ChEBI" id="CHEBI:57451"/>
        <dbReference type="ChEBI" id="CHEBI:57453"/>
        <dbReference type="ChEBI" id="CHEBI:57783"/>
        <dbReference type="ChEBI" id="CHEBI:58349"/>
        <dbReference type="EC" id="1.5.1.3"/>
    </reaction>
</comment>
<protein>
    <recommendedName>
        <fullName evidence="3 8">Dihydrofolate reductase</fullName>
        <ecNumber evidence="3 8">1.5.1.3</ecNumber>
    </recommendedName>
</protein>
<dbReference type="OrthoDB" id="9804315at2"/>
<dbReference type="CDD" id="cd00209">
    <property type="entry name" value="DHFR"/>
    <property type="match status" value="1"/>
</dbReference>
<evidence type="ECO:0000256" key="9">
    <source>
        <dbReference type="RuleBase" id="RU004474"/>
    </source>
</evidence>
<dbReference type="InterPro" id="IPR012259">
    <property type="entry name" value="DHFR"/>
</dbReference>
<sequence length="177" mass="19280">MITRPRNTAPYKIVLVAAIGDNGVIGSDGRLPWRLKSDLQHFKRVTLGKPIVMGRKTYESIGKPLPGRTNIVMTRDLSLAVPGGILATSLDAALGIAVEDAAKRGVGDLMIIGGGDVFERTMPMADRLEITHVHASPPGDVHFPAVDARDWQETERHHYDAGPDDDASFDTVTYVRR</sequence>
<evidence type="ECO:0000256" key="3">
    <source>
        <dbReference type="ARBA" id="ARBA00012856"/>
    </source>
</evidence>
<comment type="pathway">
    <text evidence="1 8">Cofactor biosynthesis; tetrahydrofolate biosynthesis; 5,6,7,8-tetrahydrofolate from 7,8-dihydrofolate: step 1/1.</text>
</comment>
<comment type="caution">
    <text evidence="11">The sequence shown here is derived from an EMBL/GenBank/DDBJ whole genome shotgun (WGS) entry which is preliminary data.</text>
</comment>
<reference evidence="12" key="1">
    <citation type="submission" date="2018-08" db="EMBL/GenBank/DDBJ databases">
        <authorList>
            <person name="Kim S.-J."/>
            <person name="Jung G.-Y."/>
        </authorList>
    </citation>
    <scope>NUCLEOTIDE SEQUENCE [LARGE SCALE GENOMIC DNA]</scope>
    <source>
        <strain evidence="12">GY_H</strain>
    </source>
</reference>
<evidence type="ECO:0000256" key="5">
    <source>
        <dbReference type="ARBA" id="ARBA00022857"/>
    </source>
</evidence>
<evidence type="ECO:0000256" key="7">
    <source>
        <dbReference type="ARBA" id="ARBA00025067"/>
    </source>
</evidence>
<evidence type="ECO:0000256" key="1">
    <source>
        <dbReference type="ARBA" id="ARBA00004903"/>
    </source>
</evidence>
<dbReference type="Pfam" id="PF00186">
    <property type="entry name" value="DHFR_1"/>
    <property type="match status" value="1"/>
</dbReference>
<dbReference type="EMBL" id="QRGO01000001">
    <property type="protein sequence ID" value="RDV05030.1"/>
    <property type="molecule type" value="Genomic_DNA"/>
</dbReference>
<dbReference type="InterPro" id="IPR017925">
    <property type="entry name" value="DHFR_CS"/>
</dbReference>
<dbReference type="EC" id="1.5.1.3" evidence="3 8"/>
<keyword evidence="5 8" id="KW-0521">NADP</keyword>
<evidence type="ECO:0000313" key="12">
    <source>
        <dbReference type="Proteomes" id="UP000263993"/>
    </source>
</evidence>
<accession>A0A371BBV5</accession>
<dbReference type="SUPFAM" id="SSF53597">
    <property type="entry name" value="Dihydrofolate reductase-like"/>
    <property type="match status" value="1"/>
</dbReference>
<evidence type="ECO:0000256" key="8">
    <source>
        <dbReference type="PIRNR" id="PIRNR000194"/>
    </source>
</evidence>
<dbReference type="PIRSF" id="PIRSF000194">
    <property type="entry name" value="DHFR"/>
    <property type="match status" value="1"/>
</dbReference>
<dbReference type="GO" id="GO:0046655">
    <property type="term" value="P:folic acid metabolic process"/>
    <property type="evidence" value="ECO:0007669"/>
    <property type="project" value="TreeGrafter"/>
</dbReference>
<dbReference type="Gene3D" id="3.40.430.10">
    <property type="entry name" value="Dihydrofolate Reductase, subunit A"/>
    <property type="match status" value="1"/>
</dbReference>
<dbReference type="UniPathway" id="UPA00077">
    <property type="reaction ID" value="UER00158"/>
</dbReference>
<dbReference type="GO" id="GO:0046654">
    <property type="term" value="P:tetrahydrofolate biosynthetic process"/>
    <property type="evidence" value="ECO:0007669"/>
    <property type="project" value="UniProtKB-UniPathway"/>
</dbReference>
<gene>
    <name evidence="11" type="ORF">DXH78_10925</name>
</gene>
<comment type="function">
    <text evidence="7 8">Key enzyme in folate metabolism. Catalyzes an essential reaction for de novo glycine and purine synthesis, and for DNA precursor synthesis.</text>
</comment>
<dbReference type="RefSeq" id="WP_115517055.1">
    <property type="nucleotide sequence ID" value="NZ_QRGO01000001.1"/>
</dbReference>
<dbReference type="InterPro" id="IPR001796">
    <property type="entry name" value="DHFR_dom"/>
</dbReference>
<evidence type="ECO:0000313" key="11">
    <source>
        <dbReference type="EMBL" id="RDV05030.1"/>
    </source>
</evidence>